<reference evidence="1 2" key="1">
    <citation type="journal article" date="2012" name="PLoS ONE">
        <title>Genome Sequencing and Analysis of a Type A Clostridium perfringens Isolate from a Case of Bovine Clostridial Abomasitis.</title>
        <authorList>
            <person name="Nowell V.J."/>
            <person name="Kropinski A.M."/>
            <person name="Songer J.G."/>
            <person name="Macinnes J.I."/>
            <person name="Parreira V.R."/>
            <person name="Prescott J.F."/>
        </authorList>
    </citation>
    <scope>NUCLEOTIDE SEQUENCE [LARGE SCALE GENOMIC DNA]</scope>
    <source>
        <strain evidence="1 2">F262</strain>
    </source>
</reference>
<dbReference type="EMBL" id="AFES01000016">
    <property type="protein sequence ID" value="EIA17598.1"/>
    <property type="molecule type" value="Genomic_DNA"/>
</dbReference>
<name>A0AAV3FFB1_CLOPF</name>
<proteinExistence type="predicted"/>
<gene>
    <name evidence="1" type="ORF">HA1_06447</name>
</gene>
<comment type="caution">
    <text evidence="1">The sequence shown here is derived from an EMBL/GenBank/DDBJ whole genome shotgun (WGS) entry which is preliminary data.</text>
</comment>
<organism evidence="1 2">
    <name type="scientific">Clostridium perfringens F262</name>
    <dbReference type="NCBI Taxonomy" id="883064"/>
    <lineage>
        <taxon>Bacteria</taxon>
        <taxon>Bacillati</taxon>
        <taxon>Bacillota</taxon>
        <taxon>Clostridia</taxon>
        <taxon>Eubacteriales</taxon>
        <taxon>Clostridiaceae</taxon>
        <taxon>Clostridium</taxon>
    </lineage>
</organism>
<accession>A0AAV3FFB1</accession>
<dbReference type="AlphaFoldDB" id="A0AAV3FFB1"/>
<evidence type="ECO:0000313" key="2">
    <source>
        <dbReference type="Proteomes" id="UP000005358"/>
    </source>
</evidence>
<dbReference type="Proteomes" id="UP000005358">
    <property type="component" value="Chromosome"/>
</dbReference>
<dbReference type="RefSeq" id="WP_003481094.1">
    <property type="nucleotide sequence ID" value="NZ_CM001477.1"/>
</dbReference>
<protein>
    <submittedName>
        <fullName evidence="1">Uncharacterized protein</fullName>
    </submittedName>
</protein>
<evidence type="ECO:0000313" key="1">
    <source>
        <dbReference type="EMBL" id="EIA17598.1"/>
    </source>
</evidence>
<sequence length="97" mass="10511">MAELKNTITSVASTAKVTSTITESTNLNGTVEVEKDGMKQTVLTMSCSLTQNTVANIQTYVTNMDLFLANSQLVQAEVLKFREKAAQVGKGLNCFVF</sequence>